<keyword evidence="3" id="KW-1185">Reference proteome</keyword>
<evidence type="ECO:0000313" key="2">
    <source>
        <dbReference type="EMBL" id="EUC39694.1"/>
    </source>
</evidence>
<dbReference type="InterPro" id="IPR002110">
    <property type="entry name" value="Ankyrin_rpt"/>
</dbReference>
<feature type="repeat" description="ANK" evidence="1">
    <location>
        <begin position="1"/>
        <end position="28"/>
    </location>
</feature>
<gene>
    <name evidence="2" type="ORF">COCMIDRAFT_55264</name>
</gene>
<dbReference type="HOGENOM" id="CLU_000134_45_11_1"/>
<dbReference type="Proteomes" id="UP000054032">
    <property type="component" value="Unassembled WGS sequence"/>
</dbReference>
<dbReference type="KEGG" id="bor:COCMIDRAFT_55264"/>
<evidence type="ECO:0000256" key="1">
    <source>
        <dbReference type="PROSITE-ProRule" id="PRU00023"/>
    </source>
</evidence>
<dbReference type="OrthoDB" id="4772757at2759"/>
<feature type="repeat" description="ANK" evidence="1">
    <location>
        <begin position="29"/>
        <end position="61"/>
    </location>
</feature>
<reference evidence="2 3" key="1">
    <citation type="journal article" date="2013" name="PLoS Genet.">
        <title>Comparative genome structure, secondary metabolite, and effector coding capacity across Cochliobolus pathogens.</title>
        <authorList>
            <person name="Condon B.J."/>
            <person name="Leng Y."/>
            <person name="Wu D."/>
            <person name="Bushley K.E."/>
            <person name="Ohm R.A."/>
            <person name="Otillar R."/>
            <person name="Martin J."/>
            <person name="Schackwitz W."/>
            <person name="Grimwood J."/>
            <person name="MohdZainudin N."/>
            <person name="Xue C."/>
            <person name="Wang R."/>
            <person name="Manning V.A."/>
            <person name="Dhillon B."/>
            <person name="Tu Z.J."/>
            <person name="Steffenson B.J."/>
            <person name="Salamov A."/>
            <person name="Sun H."/>
            <person name="Lowry S."/>
            <person name="LaButti K."/>
            <person name="Han J."/>
            <person name="Copeland A."/>
            <person name="Lindquist E."/>
            <person name="Barry K."/>
            <person name="Schmutz J."/>
            <person name="Baker S.E."/>
            <person name="Ciuffetti L.M."/>
            <person name="Grigoriev I.V."/>
            <person name="Zhong S."/>
            <person name="Turgeon B.G."/>
        </authorList>
    </citation>
    <scope>NUCLEOTIDE SEQUENCE [LARGE SCALE GENOMIC DNA]</scope>
    <source>
        <strain evidence="2 3">ATCC 44560</strain>
    </source>
</reference>
<dbReference type="EMBL" id="KI964277">
    <property type="protein sequence ID" value="EUC39694.1"/>
    <property type="molecule type" value="Genomic_DNA"/>
</dbReference>
<feature type="non-terminal residue" evidence="2">
    <location>
        <position position="71"/>
    </location>
</feature>
<organism evidence="2 3">
    <name type="scientific">Bipolaris oryzae ATCC 44560</name>
    <dbReference type="NCBI Taxonomy" id="930090"/>
    <lineage>
        <taxon>Eukaryota</taxon>
        <taxon>Fungi</taxon>
        <taxon>Dikarya</taxon>
        <taxon>Ascomycota</taxon>
        <taxon>Pezizomycotina</taxon>
        <taxon>Dothideomycetes</taxon>
        <taxon>Pleosporomycetidae</taxon>
        <taxon>Pleosporales</taxon>
        <taxon>Pleosporineae</taxon>
        <taxon>Pleosporaceae</taxon>
        <taxon>Bipolaris</taxon>
    </lineage>
</organism>
<dbReference type="AlphaFoldDB" id="W6YVZ1"/>
<dbReference type="InterPro" id="IPR036770">
    <property type="entry name" value="Ankyrin_rpt-contain_sf"/>
</dbReference>
<dbReference type="GeneID" id="19124644"/>
<dbReference type="Pfam" id="PF12796">
    <property type="entry name" value="Ank_2"/>
    <property type="match status" value="1"/>
</dbReference>
<name>W6YVZ1_COCMI</name>
<feature type="non-terminal residue" evidence="2">
    <location>
        <position position="1"/>
    </location>
</feature>
<keyword evidence="1" id="KW-0040">ANK repeat</keyword>
<protein>
    <submittedName>
        <fullName evidence="2">Uncharacterized protein</fullName>
    </submittedName>
</protein>
<dbReference type="SUPFAM" id="SSF48403">
    <property type="entry name" value="Ankyrin repeat"/>
    <property type="match status" value="1"/>
</dbReference>
<accession>W6YVZ1</accession>
<evidence type="ECO:0000313" key="3">
    <source>
        <dbReference type="Proteomes" id="UP000054032"/>
    </source>
</evidence>
<dbReference type="Gene3D" id="1.25.40.20">
    <property type="entry name" value="Ankyrin repeat-containing domain"/>
    <property type="match status" value="1"/>
</dbReference>
<sequence>LYVAAEKGASILTRMLLEGGANVDAQGGYYGNALIAASAGGYKEIVMLLVQRGADVNAQGGYHGNALFSAA</sequence>
<dbReference type="PROSITE" id="PS50297">
    <property type="entry name" value="ANK_REP_REGION"/>
    <property type="match status" value="1"/>
</dbReference>
<proteinExistence type="predicted"/>
<dbReference type="PROSITE" id="PS50088">
    <property type="entry name" value="ANK_REPEAT"/>
    <property type="match status" value="2"/>
</dbReference>
<dbReference type="RefSeq" id="XP_007693789.1">
    <property type="nucleotide sequence ID" value="XM_007695599.1"/>
</dbReference>